<evidence type="ECO:0008006" key="3">
    <source>
        <dbReference type="Google" id="ProtNLM"/>
    </source>
</evidence>
<name>A0A194UWD2_CYTMA</name>
<evidence type="ECO:0000313" key="1">
    <source>
        <dbReference type="EMBL" id="KUI55929.1"/>
    </source>
</evidence>
<organism evidence="1 2">
    <name type="scientific">Cytospora mali</name>
    <name type="common">Apple Valsa canker fungus</name>
    <name type="synonym">Valsa mali</name>
    <dbReference type="NCBI Taxonomy" id="578113"/>
    <lineage>
        <taxon>Eukaryota</taxon>
        <taxon>Fungi</taxon>
        <taxon>Dikarya</taxon>
        <taxon>Ascomycota</taxon>
        <taxon>Pezizomycotina</taxon>
        <taxon>Sordariomycetes</taxon>
        <taxon>Sordariomycetidae</taxon>
        <taxon>Diaporthales</taxon>
        <taxon>Cytosporaceae</taxon>
        <taxon>Cytospora</taxon>
    </lineage>
</organism>
<dbReference type="AlphaFoldDB" id="A0A194UWD2"/>
<dbReference type="Proteomes" id="UP000078576">
    <property type="component" value="Unassembled WGS sequence"/>
</dbReference>
<gene>
    <name evidence="1" type="ORF">VP1G_03266</name>
</gene>
<accession>A0A194UWD2</accession>
<protein>
    <recommendedName>
        <fullName evidence="3">SNF2 N-terminal domain-containing protein</fullName>
    </recommendedName>
</protein>
<dbReference type="OrthoDB" id="5240251at2759"/>
<reference evidence="2" key="1">
    <citation type="submission" date="2014-12" db="EMBL/GenBank/DDBJ databases">
        <title>Genome Sequence of Valsa Canker Pathogens Uncovers a Specific Adaption of Colonization on Woody Bark.</title>
        <authorList>
            <person name="Yin Z."/>
            <person name="Liu H."/>
            <person name="Gao X."/>
            <person name="Li Z."/>
            <person name="Song N."/>
            <person name="Ke X."/>
            <person name="Dai Q."/>
            <person name="Wu Y."/>
            <person name="Sun Y."/>
            <person name="Xu J.-R."/>
            <person name="Kang Z.K."/>
            <person name="Wang L."/>
            <person name="Huang L."/>
        </authorList>
    </citation>
    <scope>NUCLEOTIDE SEQUENCE [LARGE SCALE GENOMIC DNA]</scope>
    <source>
        <strain evidence="2">SXYL134</strain>
    </source>
</reference>
<dbReference type="EMBL" id="KN714684">
    <property type="protein sequence ID" value="KUI55929.1"/>
    <property type="molecule type" value="Genomic_DNA"/>
</dbReference>
<keyword evidence="2" id="KW-1185">Reference proteome</keyword>
<sequence length="50" mass="5343">MGLGKTLTMIALAASDLDGLKDEAGFTYDDGGHKYQADATLIIVPPPRMY</sequence>
<evidence type="ECO:0000313" key="2">
    <source>
        <dbReference type="Proteomes" id="UP000078576"/>
    </source>
</evidence>
<proteinExistence type="predicted"/>